<feature type="domain" description="Glycosyl transferase family 1" evidence="2">
    <location>
        <begin position="186"/>
        <end position="333"/>
    </location>
</feature>
<evidence type="ECO:0000313" key="5">
    <source>
        <dbReference type="Proteomes" id="UP000192678"/>
    </source>
</evidence>
<dbReference type="Pfam" id="PF00534">
    <property type="entry name" value="Glycos_transf_1"/>
    <property type="match status" value="1"/>
</dbReference>
<feature type="transmembrane region" description="Helical" evidence="1">
    <location>
        <begin position="87"/>
        <end position="106"/>
    </location>
</feature>
<dbReference type="Pfam" id="PF13439">
    <property type="entry name" value="Glyco_transf_4"/>
    <property type="match status" value="1"/>
</dbReference>
<evidence type="ECO:0000259" key="3">
    <source>
        <dbReference type="Pfam" id="PF13439"/>
    </source>
</evidence>
<keyword evidence="5" id="KW-1185">Reference proteome</keyword>
<evidence type="ECO:0000313" key="4">
    <source>
        <dbReference type="EMBL" id="SMC95172.1"/>
    </source>
</evidence>
<evidence type="ECO:0000256" key="1">
    <source>
        <dbReference type="SAM" id="Phobius"/>
    </source>
</evidence>
<dbReference type="RefSeq" id="WP_235005317.1">
    <property type="nucleotide sequence ID" value="NZ_FWYB01000006.1"/>
</dbReference>
<dbReference type="Gene3D" id="3.40.50.2000">
    <property type="entry name" value="Glycogen Phosphorylase B"/>
    <property type="match status" value="2"/>
</dbReference>
<dbReference type="GO" id="GO:0016757">
    <property type="term" value="F:glycosyltransferase activity"/>
    <property type="evidence" value="ECO:0007669"/>
    <property type="project" value="InterPro"/>
</dbReference>
<dbReference type="InterPro" id="IPR001296">
    <property type="entry name" value="Glyco_trans_1"/>
</dbReference>
<dbReference type="SUPFAM" id="SSF53756">
    <property type="entry name" value="UDP-Glycosyltransferase/glycogen phosphorylase"/>
    <property type="match status" value="1"/>
</dbReference>
<name>A0A1W2DDF2_9SPHI</name>
<accession>A0A1W2DDF2</accession>
<dbReference type="CDD" id="cd03811">
    <property type="entry name" value="GT4_GT28_WabH-like"/>
    <property type="match status" value="1"/>
</dbReference>
<keyword evidence="4" id="KW-0808">Transferase</keyword>
<protein>
    <submittedName>
        <fullName evidence="4">Glycosyltransferase involved in cell wall bisynthesis</fullName>
    </submittedName>
</protein>
<dbReference type="EMBL" id="FWYB01000006">
    <property type="protein sequence ID" value="SMC95172.1"/>
    <property type="molecule type" value="Genomic_DNA"/>
</dbReference>
<keyword evidence="1" id="KW-1133">Transmembrane helix</keyword>
<dbReference type="Proteomes" id="UP000192678">
    <property type="component" value="Unassembled WGS sequence"/>
</dbReference>
<dbReference type="STRING" id="475255.SAMN04488101_106193"/>
<gene>
    <name evidence="4" type="ORF">SAMN04488101_106193</name>
</gene>
<dbReference type="PANTHER" id="PTHR12526">
    <property type="entry name" value="GLYCOSYLTRANSFERASE"/>
    <property type="match status" value="1"/>
</dbReference>
<evidence type="ECO:0000259" key="2">
    <source>
        <dbReference type="Pfam" id="PF00534"/>
    </source>
</evidence>
<organism evidence="4 5">
    <name type="scientific">Pedobacter nyackensis</name>
    <dbReference type="NCBI Taxonomy" id="475255"/>
    <lineage>
        <taxon>Bacteria</taxon>
        <taxon>Pseudomonadati</taxon>
        <taxon>Bacteroidota</taxon>
        <taxon>Sphingobacteriia</taxon>
        <taxon>Sphingobacteriales</taxon>
        <taxon>Sphingobacteriaceae</taxon>
        <taxon>Pedobacter</taxon>
    </lineage>
</organism>
<dbReference type="InterPro" id="IPR028098">
    <property type="entry name" value="Glyco_trans_4-like_N"/>
</dbReference>
<proteinExistence type="predicted"/>
<feature type="domain" description="Glycosyltransferase subfamily 4-like N-terminal" evidence="3">
    <location>
        <begin position="17"/>
        <end position="165"/>
    </location>
</feature>
<dbReference type="AlphaFoldDB" id="A0A1W2DDF2"/>
<keyword evidence="1" id="KW-0472">Membrane</keyword>
<sequence>MAMNKRVILMTPSMCKGGAETQLLKVALYLKSKQYDVMLISLKPINEFEIDLEEQGLSVVFLKNWFGHAFSNCVTLYKTVKAFKPDVVLAFMFIAIIFARLLKLRFHFKLISTIRISVINKKWYIPFKMTSGLDDMVVYNSNASKANFERWNLVRKEGIVINNAISIPVLNGMSPNVNYTQTFNWVCVGHFKYNKDYPTLFKAIALLKDKIFQVNIVGKLNNEVWPYKMIEDLGIQNHVNILGFKQNTSDYITNAEAFILSSYSEGMPNAVLEAMAHAKPIVVTAIDVNKELVDAAHCGFLTEKENEKHLAGKMLEMMNMTATQRKVFGQNGKTYIQSNFSDKSVMDSWMQLINQFAS</sequence>
<keyword evidence="1" id="KW-0812">Transmembrane</keyword>
<reference evidence="4 5" key="1">
    <citation type="submission" date="2017-04" db="EMBL/GenBank/DDBJ databases">
        <authorList>
            <person name="Afonso C.L."/>
            <person name="Miller P.J."/>
            <person name="Scott M.A."/>
            <person name="Spackman E."/>
            <person name="Goraichik I."/>
            <person name="Dimitrov K.M."/>
            <person name="Suarez D.L."/>
            <person name="Swayne D.E."/>
        </authorList>
    </citation>
    <scope>NUCLEOTIDE SEQUENCE [LARGE SCALE GENOMIC DNA]</scope>
    <source>
        <strain evidence="4 5">DSM 19625</strain>
    </source>
</reference>